<dbReference type="Pfam" id="PF03992">
    <property type="entry name" value="ABM"/>
    <property type="match status" value="1"/>
</dbReference>
<proteinExistence type="predicted"/>
<name>E6KZD6_9PAST</name>
<keyword evidence="3" id="KW-1185">Reference proteome</keyword>
<dbReference type="EMBL" id="AEPS01000010">
    <property type="protein sequence ID" value="EFU67131.1"/>
    <property type="molecule type" value="Genomic_DNA"/>
</dbReference>
<dbReference type="InterPro" id="IPR011008">
    <property type="entry name" value="Dimeric_a/b-barrel"/>
</dbReference>
<sequence>MQQTNETRPNLVIVNVKPSENEKFKAMVLPEMTQSLKVEPGVSAMHVATVKEQPSRWVFFEIYANDETYTAHR</sequence>
<evidence type="ECO:0000313" key="3">
    <source>
        <dbReference type="Proteomes" id="UP000032871"/>
    </source>
</evidence>
<dbReference type="HOGENOM" id="CLU_2696285_0_0_6"/>
<dbReference type="Gene3D" id="3.30.70.100">
    <property type="match status" value="1"/>
</dbReference>
<evidence type="ECO:0000313" key="2">
    <source>
        <dbReference type="EMBL" id="EFU67131.1"/>
    </source>
</evidence>
<reference evidence="2 3" key="1">
    <citation type="submission" date="2010-12" db="EMBL/GenBank/DDBJ databases">
        <authorList>
            <person name="Muzny D."/>
            <person name="Qin X."/>
            <person name="Deng J."/>
            <person name="Jiang H."/>
            <person name="Liu Y."/>
            <person name="Qu J."/>
            <person name="Song X.-Z."/>
            <person name="Zhang L."/>
            <person name="Thornton R."/>
            <person name="Coyle M."/>
            <person name="Francisco L."/>
            <person name="Jackson L."/>
            <person name="Javaid M."/>
            <person name="Korchina V."/>
            <person name="Kovar C."/>
            <person name="Mata R."/>
            <person name="Mathew T."/>
            <person name="Ngo R."/>
            <person name="Nguyen L."/>
            <person name="Nguyen N."/>
            <person name="Okwuonu G."/>
            <person name="Ongeri F."/>
            <person name="Pham C."/>
            <person name="Simmons D."/>
            <person name="Wilczek-Boney K."/>
            <person name="Hale W."/>
            <person name="Jakkamsetti A."/>
            <person name="Pham P."/>
            <person name="Ruth R."/>
            <person name="San Lucas F."/>
            <person name="Warren J."/>
            <person name="Zhang J."/>
            <person name="Zhao Z."/>
            <person name="Zhou C."/>
            <person name="Zhu D."/>
            <person name="Lee S."/>
            <person name="Bess C."/>
            <person name="Blankenburg K."/>
            <person name="Forbes L."/>
            <person name="Fu Q."/>
            <person name="Gubbala S."/>
            <person name="Hirani K."/>
            <person name="Jayaseelan J.C."/>
            <person name="Lara F."/>
            <person name="Munidasa M."/>
            <person name="Palculict T."/>
            <person name="Patil S."/>
            <person name="Pu L.-L."/>
            <person name="Saada N."/>
            <person name="Tang L."/>
            <person name="Weissenberger G."/>
            <person name="Zhu Y."/>
            <person name="Hemphill L."/>
            <person name="Shang Y."/>
            <person name="Youmans B."/>
            <person name="Ayvaz T."/>
            <person name="Ross M."/>
            <person name="Santibanez J."/>
            <person name="Aqrawi P."/>
            <person name="Gross S."/>
            <person name="Joshi V."/>
            <person name="Fowler G."/>
            <person name="Nazareth L."/>
            <person name="Reid J."/>
            <person name="Worley K."/>
            <person name="Petrosino J."/>
            <person name="Highlander S."/>
            <person name="Gibbs R."/>
        </authorList>
    </citation>
    <scope>NUCLEOTIDE SEQUENCE [LARGE SCALE GENOMIC DNA]</scope>
    <source>
        <strain evidence="2 3">ATCC 33393</strain>
    </source>
</reference>
<dbReference type="SUPFAM" id="SSF54909">
    <property type="entry name" value="Dimeric alpha+beta barrel"/>
    <property type="match status" value="1"/>
</dbReference>
<dbReference type="GeneID" id="60798930"/>
<comment type="caution">
    <text evidence="2">The sequence shown here is derived from an EMBL/GenBank/DDBJ whole genome shotgun (WGS) entry which is preliminary data.</text>
</comment>
<protein>
    <recommendedName>
        <fullName evidence="1">ABM domain-containing protein</fullName>
    </recommendedName>
</protein>
<dbReference type="Proteomes" id="UP000032871">
    <property type="component" value="Unassembled WGS sequence"/>
</dbReference>
<feature type="domain" description="ABM" evidence="1">
    <location>
        <begin position="15"/>
        <end position="73"/>
    </location>
</feature>
<evidence type="ECO:0000259" key="1">
    <source>
        <dbReference type="Pfam" id="PF03992"/>
    </source>
</evidence>
<dbReference type="RefSeq" id="WP_006719190.1">
    <property type="nucleotide sequence ID" value="NZ_GL622200.1"/>
</dbReference>
<dbReference type="AlphaFoldDB" id="E6KZD6"/>
<gene>
    <name evidence="2" type="ORF">HMPREF9064_1478</name>
</gene>
<accession>E6KZD6</accession>
<dbReference type="InterPro" id="IPR007138">
    <property type="entry name" value="ABM_dom"/>
</dbReference>
<organism evidence="2 3">
    <name type="scientific">Aggregatibacter segnis ATCC 33393</name>
    <dbReference type="NCBI Taxonomy" id="888057"/>
    <lineage>
        <taxon>Bacteria</taxon>
        <taxon>Pseudomonadati</taxon>
        <taxon>Pseudomonadota</taxon>
        <taxon>Gammaproteobacteria</taxon>
        <taxon>Pasteurellales</taxon>
        <taxon>Pasteurellaceae</taxon>
        <taxon>Aggregatibacter</taxon>
    </lineage>
</organism>